<dbReference type="GO" id="GO:0016853">
    <property type="term" value="F:isomerase activity"/>
    <property type="evidence" value="ECO:0007669"/>
    <property type="project" value="UniProtKB-KW"/>
</dbReference>
<sequence>MKPIARLVCSLVLATCTWGGLTAAASAQHPAQAERPGDNAIGSMDAELVIVEYASYACPHCAHFQTEAWPTIRSEFVETGQVRYIFRPMLTSPPQIAAIGIVLAACAEDDRFFSATDLLFAEQSTIFETAQAQGNVGAVYDRIGAAVGLSPEALSACYADPAMTEMVNTVAVQANQDGIAGTPSFIIGGKILNTAMTAEGAIFHWGGTPLLINGDRVPAQLDGDTFRRIILHFLDDAAEGIDHGSVSAH</sequence>
<keyword evidence="3" id="KW-0413">Isomerase</keyword>
<evidence type="ECO:0000313" key="3">
    <source>
        <dbReference type="EMBL" id="SDM23461.1"/>
    </source>
</evidence>
<feature type="signal peptide" evidence="1">
    <location>
        <begin position="1"/>
        <end position="27"/>
    </location>
</feature>
<proteinExistence type="predicted"/>
<dbReference type="RefSeq" id="WP_091769202.1">
    <property type="nucleotide sequence ID" value="NZ_FNHG01000007.1"/>
</dbReference>
<evidence type="ECO:0000313" key="4">
    <source>
        <dbReference type="Proteomes" id="UP000199759"/>
    </source>
</evidence>
<dbReference type="InterPro" id="IPR036249">
    <property type="entry name" value="Thioredoxin-like_sf"/>
</dbReference>
<feature type="domain" description="Thioredoxin-like fold" evidence="2">
    <location>
        <begin position="36"/>
        <end position="199"/>
    </location>
</feature>
<evidence type="ECO:0000259" key="2">
    <source>
        <dbReference type="Pfam" id="PF13462"/>
    </source>
</evidence>
<dbReference type="Pfam" id="PF13462">
    <property type="entry name" value="Thioredoxin_4"/>
    <property type="match status" value="1"/>
</dbReference>
<dbReference type="Proteomes" id="UP000199759">
    <property type="component" value="Unassembled WGS sequence"/>
</dbReference>
<gene>
    <name evidence="3" type="ORF">SAMN04488568_10750</name>
</gene>
<name>A0A1G9RJX7_9PROT</name>
<dbReference type="AlphaFoldDB" id="A0A1G9RJX7"/>
<feature type="chain" id="PRO_5011609567" evidence="1">
    <location>
        <begin position="28"/>
        <end position="249"/>
    </location>
</feature>
<dbReference type="Gene3D" id="3.40.30.10">
    <property type="entry name" value="Glutaredoxin"/>
    <property type="match status" value="1"/>
</dbReference>
<dbReference type="STRING" id="144026.SAMN04488568_10750"/>
<keyword evidence="4" id="KW-1185">Reference proteome</keyword>
<dbReference type="InterPro" id="IPR012336">
    <property type="entry name" value="Thioredoxin-like_fold"/>
</dbReference>
<reference evidence="3 4" key="1">
    <citation type="submission" date="2016-10" db="EMBL/GenBank/DDBJ databases">
        <authorList>
            <person name="de Groot N.N."/>
        </authorList>
    </citation>
    <scope>NUCLEOTIDE SEQUENCE [LARGE SCALE GENOMIC DNA]</scope>
    <source>
        <strain evidence="3 4">DSM 16077</strain>
    </source>
</reference>
<accession>A0A1G9RJX7</accession>
<protein>
    <submittedName>
        <fullName evidence="3">Protein-disulfide isomerase</fullName>
    </submittedName>
</protein>
<organism evidence="3 4">
    <name type="scientific">Maricaulis salignorans</name>
    <dbReference type="NCBI Taxonomy" id="144026"/>
    <lineage>
        <taxon>Bacteria</taxon>
        <taxon>Pseudomonadati</taxon>
        <taxon>Pseudomonadota</taxon>
        <taxon>Alphaproteobacteria</taxon>
        <taxon>Maricaulales</taxon>
        <taxon>Maricaulaceae</taxon>
        <taxon>Maricaulis</taxon>
    </lineage>
</organism>
<dbReference type="OrthoDB" id="8478320at2"/>
<evidence type="ECO:0000256" key="1">
    <source>
        <dbReference type="SAM" id="SignalP"/>
    </source>
</evidence>
<dbReference type="EMBL" id="FNHG01000007">
    <property type="protein sequence ID" value="SDM23461.1"/>
    <property type="molecule type" value="Genomic_DNA"/>
</dbReference>
<dbReference type="SUPFAM" id="SSF52833">
    <property type="entry name" value="Thioredoxin-like"/>
    <property type="match status" value="1"/>
</dbReference>
<keyword evidence="1" id="KW-0732">Signal</keyword>